<evidence type="ECO:0000256" key="7">
    <source>
        <dbReference type="PROSITE-ProRule" id="PRU00076"/>
    </source>
</evidence>
<feature type="binding site" evidence="8">
    <location>
        <position position="197"/>
    </location>
    <ligand>
        <name>Zn(2+)</name>
        <dbReference type="ChEBI" id="CHEBI:29105"/>
        <note>catalytic</note>
    </ligand>
</feature>
<dbReference type="PRINTS" id="PR00480">
    <property type="entry name" value="ASTACIN"/>
</dbReference>
<dbReference type="Proteomes" id="UP000001307">
    <property type="component" value="Unassembled WGS sequence"/>
</dbReference>
<dbReference type="InterPro" id="IPR001881">
    <property type="entry name" value="EGF-like_Ca-bd_dom"/>
</dbReference>
<accession>E4WY94</accession>
<dbReference type="InterPro" id="IPR006026">
    <property type="entry name" value="Peptidase_Metallo"/>
</dbReference>
<keyword evidence="13" id="KW-1185">Reference proteome</keyword>
<proteinExistence type="predicted"/>
<evidence type="ECO:0000256" key="5">
    <source>
        <dbReference type="ARBA" id="ARBA00023049"/>
    </source>
</evidence>
<dbReference type="InterPro" id="IPR024079">
    <property type="entry name" value="MetalloPept_cat_dom_sf"/>
</dbReference>
<feature type="domain" description="EGF-like" evidence="10">
    <location>
        <begin position="481"/>
        <end position="519"/>
    </location>
</feature>
<keyword evidence="2 8" id="KW-0479">Metal-binding</keyword>
<evidence type="ECO:0000256" key="9">
    <source>
        <dbReference type="RuleBase" id="RU361183"/>
    </source>
</evidence>
<feature type="active site" evidence="8">
    <location>
        <position position="194"/>
    </location>
</feature>
<comment type="cofactor">
    <cofactor evidence="8 9">
        <name>Zn(2+)</name>
        <dbReference type="ChEBI" id="CHEBI:29105"/>
    </cofactor>
    <text evidence="8 9">Binds 1 zinc ion per subunit.</text>
</comment>
<evidence type="ECO:0000256" key="3">
    <source>
        <dbReference type="ARBA" id="ARBA00022729"/>
    </source>
</evidence>
<reference evidence="12" key="1">
    <citation type="journal article" date="2010" name="Science">
        <title>Plasticity of animal genome architecture unmasked by rapid evolution of a pelagic tunicate.</title>
        <authorList>
            <person name="Denoeud F."/>
            <person name="Henriet S."/>
            <person name="Mungpakdee S."/>
            <person name="Aury J.M."/>
            <person name="Da Silva C."/>
            <person name="Brinkmann H."/>
            <person name="Mikhaleva J."/>
            <person name="Olsen L.C."/>
            <person name="Jubin C."/>
            <person name="Canestro C."/>
            <person name="Bouquet J.M."/>
            <person name="Danks G."/>
            <person name="Poulain J."/>
            <person name="Campsteijn C."/>
            <person name="Adamski M."/>
            <person name="Cross I."/>
            <person name="Yadetie F."/>
            <person name="Muffato M."/>
            <person name="Louis A."/>
            <person name="Butcher S."/>
            <person name="Tsagkogeorga G."/>
            <person name="Konrad A."/>
            <person name="Singh S."/>
            <person name="Jensen M.F."/>
            <person name="Cong E.H."/>
            <person name="Eikeseth-Otteraa H."/>
            <person name="Noel B."/>
            <person name="Anthouard V."/>
            <person name="Porcel B.M."/>
            <person name="Kachouri-Lafond R."/>
            <person name="Nishino A."/>
            <person name="Ugolini M."/>
            <person name="Chourrout P."/>
            <person name="Nishida H."/>
            <person name="Aasland R."/>
            <person name="Huzurbazar S."/>
            <person name="Westhof E."/>
            <person name="Delsuc F."/>
            <person name="Lehrach H."/>
            <person name="Reinhardt R."/>
            <person name="Weissenbach J."/>
            <person name="Roy S.W."/>
            <person name="Artiguenave F."/>
            <person name="Postlethwait J.H."/>
            <person name="Manak J.R."/>
            <person name="Thompson E.M."/>
            <person name="Jaillon O."/>
            <person name="Du Pasquier L."/>
            <person name="Boudinot P."/>
            <person name="Liberles D.A."/>
            <person name="Volff J.N."/>
            <person name="Philippe H."/>
            <person name="Lenhard B."/>
            <person name="Roest Crollius H."/>
            <person name="Wincker P."/>
            <person name="Chourrout D."/>
        </authorList>
    </citation>
    <scope>NUCLEOTIDE SEQUENCE [LARGE SCALE GENOMIC DNA]</scope>
</reference>
<dbReference type="GO" id="GO:0008270">
    <property type="term" value="F:zinc ion binding"/>
    <property type="evidence" value="ECO:0007669"/>
    <property type="project" value="UniProtKB-UniRule"/>
</dbReference>
<dbReference type="InParanoid" id="E4WY94"/>
<dbReference type="SMART" id="SM00179">
    <property type="entry name" value="EGF_CA"/>
    <property type="match status" value="2"/>
</dbReference>
<feature type="binding site" evidence="8">
    <location>
        <position position="203"/>
    </location>
    <ligand>
        <name>Zn(2+)</name>
        <dbReference type="ChEBI" id="CHEBI:29105"/>
        <note>catalytic</note>
    </ligand>
</feature>
<keyword evidence="1 7" id="KW-0245">EGF-like domain</keyword>
<dbReference type="PANTHER" id="PTHR10127">
    <property type="entry name" value="DISCOIDIN, CUB, EGF, LAMININ , AND ZINC METALLOPROTEASE DOMAIN CONTAINING"/>
    <property type="match status" value="1"/>
</dbReference>
<keyword evidence="4 8" id="KW-0862">Zinc</keyword>
<feature type="binding site" evidence="8">
    <location>
        <position position="193"/>
    </location>
    <ligand>
        <name>Zn(2+)</name>
        <dbReference type="ChEBI" id="CHEBI:29105"/>
        <note>catalytic</note>
    </ligand>
</feature>
<dbReference type="SUPFAM" id="SSF55486">
    <property type="entry name" value="Metalloproteases ('zincins'), catalytic domain"/>
    <property type="match status" value="1"/>
</dbReference>
<name>E4WY94_OIKDI</name>
<dbReference type="Gene3D" id="2.10.25.10">
    <property type="entry name" value="Laminin"/>
    <property type="match status" value="2"/>
</dbReference>
<dbReference type="OrthoDB" id="6411869at2759"/>
<comment type="caution">
    <text evidence="7">Lacks conserved residue(s) required for the propagation of feature annotation.</text>
</comment>
<keyword evidence="5 8" id="KW-0482">Metalloprotease</keyword>
<dbReference type="InterPro" id="IPR000742">
    <property type="entry name" value="EGF"/>
</dbReference>
<dbReference type="PANTHER" id="PTHR10127:SF883">
    <property type="entry name" value="ZINC METALLOPROTEINASE NAS-8"/>
    <property type="match status" value="1"/>
</dbReference>
<evidence type="ECO:0000256" key="6">
    <source>
        <dbReference type="ARBA" id="ARBA00023157"/>
    </source>
</evidence>
<dbReference type="GO" id="GO:0005509">
    <property type="term" value="F:calcium ion binding"/>
    <property type="evidence" value="ECO:0007669"/>
    <property type="project" value="InterPro"/>
</dbReference>
<dbReference type="Pfam" id="PF01400">
    <property type="entry name" value="Astacin"/>
    <property type="match status" value="1"/>
</dbReference>
<dbReference type="PROSITE" id="PS50026">
    <property type="entry name" value="EGF_3"/>
    <property type="match status" value="2"/>
</dbReference>
<feature type="domain" description="Peptidase M12A" evidence="11">
    <location>
        <begin position="70"/>
        <end position="291"/>
    </location>
</feature>
<evidence type="ECO:0000259" key="11">
    <source>
        <dbReference type="PROSITE" id="PS51864"/>
    </source>
</evidence>
<dbReference type="PROSITE" id="PS00010">
    <property type="entry name" value="ASX_HYDROXYL"/>
    <property type="match status" value="1"/>
</dbReference>
<evidence type="ECO:0000259" key="10">
    <source>
        <dbReference type="PROSITE" id="PS50026"/>
    </source>
</evidence>
<dbReference type="EC" id="3.4.24.-" evidence="9"/>
<evidence type="ECO:0000256" key="1">
    <source>
        <dbReference type="ARBA" id="ARBA00022536"/>
    </source>
</evidence>
<dbReference type="GO" id="GO:0006508">
    <property type="term" value="P:proteolysis"/>
    <property type="evidence" value="ECO:0007669"/>
    <property type="project" value="UniProtKB-KW"/>
</dbReference>
<keyword evidence="8 9" id="KW-0378">Hydrolase</keyword>
<dbReference type="InterPro" id="IPR000152">
    <property type="entry name" value="EGF-type_Asp/Asn_hydroxyl_site"/>
</dbReference>
<evidence type="ECO:0000313" key="13">
    <source>
        <dbReference type="Proteomes" id="UP000001307"/>
    </source>
</evidence>
<dbReference type="SMART" id="SM00235">
    <property type="entry name" value="ZnMc"/>
    <property type="match status" value="1"/>
</dbReference>
<keyword evidence="6" id="KW-1015">Disulfide bond</keyword>
<dbReference type="GO" id="GO:0004222">
    <property type="term" value="F:metalloendopeptidase activity"/>
    <property type="evidence" value="ECO:0007669"/>
    <property type="project" value="UniProtKB-UniRule"/>
</dbReference>
<dbReference type="PROSITE" id="PS51864">
    <property type="entry name" value="ASTACIN"/>
    <property type="match status" value="1"/>
</dbReference>
<dbReference type="SUPFAM" id="SSF57196">
    <property type="entry name" value="EGF/Laminin"/>
    <property type="match status" value="1"/>
</dbReference>
<dbReference type="AlphaFoldDB" id="E4WY94"/>
<organism evidence="12">
    <name type="scientific">Oikopleura dioica</name>
    <name type="common">Tunicate</name>
    <dbReference type="NCBI Taxonomy" id="34765"/>
    <lineage>
        <taxon>Eukaryota</taxon>
        <taxon>Metazoa</taxon>
        <taxon>Chordata</taxon>
        <taxon>Tunicata</taxon>
        <taxon>Appendicularia</taxon>
        <taxon>Copelata</taxon>
        <taxon>Oikopleuridae</taxon>
        <taxon>Oikopleura</taxon>
    </lineage>
</organism>
<sequence length="797" mass="87364">MRILQGFFAAALGRVAEDKSVQKDLGNDIRITKETAAALELQGMDLTGWKIVGNKDLDKKLKQKLDGETRGLGSVYGMWQPIVSGGKVSVPFTVHSSYAHRTEQIKAAMAELEDVLGCFEVPWLENPLSDVYGQGIVFVAGGSCYSLLGRGPGFHDNILGATSVTDFGVPAGWQAISLDDGCNLSSNPSTIQHETLHALGVFHEHSRPDRDDYINYVQENTNAPGSWTKYPNSQWHQMWSSYEPRSVMSYGSFATSLNGNPVALLNSGGEIFDGDRITTEDALQIQWMYCKQQPSLFPDFEYSENIMCSSQDEVGVTRKVLTSRLCDGTPDCPNAEDEGVLATCNEIEPRTPNNCCGAVKKGSQTCTYNPDYSFSGKETYACEDGTGIVFVSWAGNSWLHVVAETYPITGSVSWTSSIEDTGICPPTTWAACAVDGYDATDNCETNDCDTNATCESGFESFTCTCNEDYEGDGRTCTFIPIVDECAEGSHQCDENASCTDTRTGYNCACNSGFKDSGLQTTNGRDCIAETTCCDRVEFTFPYAQTCVIDGTFGDKKRWTCNDGPEPFEIKYHAGTGTYYMFELGTWTYHAVIAADPDFCFADADSDYTCLEYEECKVICEGKSKAEKYAVRCSFDTGDWTEKKGNVPYCGAPEPPRPGCEEETIDEEFLSPGGNSWTCEEGSKDRVCTAVCDDASSSDNFKVKCKFSKPGKWQKSSKKASVPLCGAEGPKICHEDDIDADLSPPGVIWDCSEDNKQNVCIATCANGAHVDQSKYSLKCQFKKNTWGKEKKKMQMIEC</sequence>
<dbReference type="InterPro" id="IPR001506">
    <property type="entry name" value="Peptidase_M12A"/>
</dbReference>
<keyword evidence="8 9" id="KW-0645">Protease</keyword>
<evidence type="ECO:0000256" key="8">
    <source>
        <dbReference type="PROSITE-ProRule" id="PRU01211"/>
    </source>
</evidence>
<keyword evidence="3" id="KW-0732">Signal</keyword>
<dbReference type="EMBL" id="FN653018">
    <property type="protein sequence ID" value="CBY22338.1"/>
    <property type="molecule type" value="Genomic_DNA"/>
</dbReference>
<evidence type="ECO:0000256" key="4">
    <source>
        <dbReference type="ARBA" id="ARBA00022833"/>
    </source>
</evidence>
<feature type="domain" description="EGF-like" evidence="10">
    <location>
        <begin position="439"/>
        <end position="477"/>
    </location>
</feature>
<evidence type="ECO:0000256" key="2">
    <source>
        <dbReference type="ARBA" id="ARBA00022723"/>
    </source>
</evidence>
<evidence type="ECO:0000313" key="12">
    <source>
        <dbReference type="EMBL" id="CBY22338.1"/>
    </source>
</evidence>
<gene>
    <name evidence="12" type="ORF">GSOID_T00011896001</name>
</gene>
<dbReference type="InterPro" id="IPR024731">
    <property type="entry name" value="NELL2-like_EGF"/>
</dbReference>
<protein>
    <recommendedName>
        <fullName evidence="9">Metalloendopeptidase</fullName>
        <ecNumber evidence="9">3.4.24.-</ecNumber>
    </recommendedName>
</protein>
<dbReference type="SMART" id="SM00181">
    <property type="entry name" value="EGF"/>
    <property type="match status" value="2"/>
</dbReference>
<dbReference type="Pfam" id="PF12947">
    <property type="entry name" value="EGF_3"/>
    <property type="match status" value="2"/>
</dbReference>
<dbReference type="Gene3D" id="3.40.390.10">
    <property type="entry name" value="Collagenase (Catalytic Domain)"/>
    <property type="match status" value="1"/>
</dbReference>